<accession>A0A4Y7SP54</accession>
<sequence>MSLDSPGAGSLAAAGGAPTGPLFPAQNADGQRICRQCGQPGRYKDGKCVEKWGPGPAGPGTVCDRCRKKMKRVERRGTLETLAQAQQLAAQASSLSSAIHQSQSQSQSQSQIQSQTQGGSEKGLQRTDTLPANASAGGKKEKASLVRTLISNSVTSSGKDNRRSPLPPHLQHSLNNNATPPPPQTSTTTMVAQIQTSSNNHSLQERARQELQSLQQQQQQLKSGGDAD</sequence>
<feature type="compositionally biased region" description="Polar residues" evidence="1">
    <location>
        <begin position="149"/>
        <end position="158"/>
    </location>
</feature>
<organism evidence="2 3">
    <name type="scientific">Coprinellus micaceus</name>
    <name type="common">Glistening ink-cap mushroom</name>
    <name type="synonym">Coprinus micaceus</name>
    <dbReference type="NCBI Taxonomy" id="71717"/>
    <lineage>
        <taxon>Eukaryota</taxon>
        <taxon>Fungi</taxon>
        <taxon>Dikarya</taxon>
        <taxon>Basidiomycota</taxon>
        <taxon>Agaricomycotina</taxon>
        <taxon>Agaricomycetes</taxon>
        <taxon>Agaricomycetidae</taxon>
        <taxon>Agaricales</taxon>
        <taxon>Agaricineae</taxon>
        <taxon>Psathyrellaceae</taxon>
        <taxon>Coprinellus</taxon>
    </lineage>
</organism>
<feature type="compositionally biased region" description="Low complexity" evidence="1">
    <location>
        <begin position="1"/>
        <end position="22"/>
    </location>
</feature>
<keyword evidence="3" id="KW-1185">Reference proteome</keyword>
<protein>
    <submittedName>
        <fullName evidence="2">Uncharacterized protein</fullName>
    </submittedName>
</protein>
<feature type="region of interest" description="Disordered" evidence="1">
    <location>
        <begin position="1"/>
        <end position="27"/>
    </location>
</feature>
<proteinExistence type="predicted"/>
<dbReference type="Proteomes" id="UP000298030">
    <property type="component" value="Unassembled WGS sequence"/>
</dbReference>
<name>A0A4Y7SP54_COPMI</name>
<reference evidence="2 3" key="1">
    <citation type="journal article" date="2019" name="Nat. Ecol. Evol.">
        <title>Megaphylogeny resolves global patterns of mushroom evolution.</title>
        <authorList>
            <person name="Varga T."/>
            <person name="Krizsan K."/>
            <person name="Foldi C."/>
            <person name="Dima B."/>
            <person name="Sanchez-Garcia M."/>
            <person name="Sanchez-Ramirez S."/>
            <person name="Szollosi G.J."/>
            <person name="Szarkandi J.G."/>
            <person name="Papp V."/>
            <person name="Albert L."/>
            <person name="Andreopoulos W."/>
            <person name="Angelini C."/>
            <person name="Antonin V."/>
            <person name="Barry K.W."/>
            <person name="Bougher N.L."/>
            <person name="Buchanan P."/>
            <person name="Buyck B."/>
            <person name="Bense V."/>
            <person name="Catcheside P."/>
            <person name="Chovatia M."/>
            <person name="Cooper J."/>
            <person name="Damon W."/>
            <person name="Desjardin D."/>
            <person name="Finy P."/>
            <person name="Geml J."/>
            <person name="Haridas S."/>
            <person name="Hughes K."/>
            <person name="Justo A."/>
            <person name="Karasinski D."/>
            <person name="Kautmanova I."/>
            <person name="Kiss B."/>
            <person name="Kocsube S."/>
            <person name="Kotiranta H."/>
            <person name="LaButti K.M."/>
            <person name="Lechner B.E."/>
            <person name="Liimatainen K."/>
            <person name="Lipzen A."/>
            <person name="Lukacs Z."/>
            <person name="Mihaltcheva S."/>
            <person name="Morgado L.N."/>
            <person name="Niskanen T."/>
            <person name="Noordeloos M.E."/>
            <person name="Ohm R.A."/>
            <person name="Ortiz-Santana B."/>
            <person name="Ovrebo C."/>
            <person name="Racz N."/>
            <person name="Riley R."/>
            <person name="Savchenko A."/>
            <person name="Shiryaev A."/>
            <person name="Soop K."/>
            <person name="Spirin V."/>
            <person name="Szebenyi C."/>
            <person name="Tomsovsky M."/>
            <person name="Tulloss R.E."/>
            <person name="Uehling J."/>
            <person name="Grigoriev I.V."/>
            <person name="Vagvolgyi C."/>
            <person name="Papp T."/>
            <person name="Martin F.M."/>
            <person name="Miettinen O."/>
            <person name="Hibbett D.S."/>
            <person name="Nagy L.G."/>
        </authorList>
    </citation>
    <scope>NUCLEOTIDE SEQUENCE [LARGE SCALE GENOMIC DNA]</scope>
    <source>
        <strain evidence="2 3">FP101781</strain>
    </source>
</reference>
<feature type="region of interest" description="Disordered" evidence="1">
    <location>
        <begin position="87"/>
        <end position="228"/>
    </location>
</feature>
<feature type="compositionally biased region" description="Polar residues" evidence="1">
    <location>
        <begin position="190"/>
        <end position="202"/>
    </location>
</feature>
<dbReference type="AlphaFoldDB" id="A0A4Y7SP54"/>
<comment type="caution">
    <text evidence="2">The sequence shown here is derived from an EMBL/GenBank/DDBJ whole genome shotgun (WGS) entry which is preliminary data.</text>
</comment>
<gene>
    <name evidence="2" type="ORF">FA13DRAFT_1405771</name>
</gene>
<evidence type="ECO:0000313" key="3">
    <source>
        <dbReference type="Proteomes" id="UP000298030"/>
    </source>
</evidence>
<feature type="compositionally biased region" description="Low complexity" evidence="1">
    <location>
        <begin position="210"/>
        <end position="221"/>
    </location>
</feature>
<dbReference type="STRING" id="71717.A0A4Y7SP54"/>
<dbReference type="EMBL" id="QPFP01000075">
    <property type="protein sequence ID" value="TEB23673.1"/>
    <property type="molecule type" value="Genomic_DNA"/>
</dbReference>
<evidence type="ECO:0000256" key="1">
    <source>
        <dbReference type="SAM" id="MobiDB-lite"/>
    </source>
</evidence>
<feature type="compositionally biased region" description="Low complexity" evidence="1">
    <location>
        <begin position="87"/>
        <end position="115"/>
    </location>
</feature>
<evidence type="ECO:0000313" key="2">
    <source>
        <dbReference type="EMBL" id="TEB23673.1"/>
    </source>
</evidence>
<dbReference type="OrthoDB" id="2162994at2759"/>